<name>A0ABQ1AZP2_9EURO</name>
<comment type="caution">
    <text evidence="1">The sequence shown here is derived from an EMBL/GenBank/DDBJ whole genome shotgun (WGS) entry which is preliminary data.</text>
</comment>
<evidence type="ECO:0000313" key="1">
    <source>
        <dbReference type="EMBL" id="GFF91021.1"/>
    </source>
</evidence>
<dbReference type="EMBL" id="BLKG01000072">
    <property type="protein sequence ID" value="GFF91021.1"/>
    <property type="molecule type" value="Genomic_DNA"/>
</dbReference>
<gene>
    <name evidence="1" type="ORF">IFM53868_06362</name>
</gene>
<protein>
    <submittedName>
        <fullName evidence="1">Uncharacterized protein</fullName>
    </submittedName>
</protein>
<accession>A0ABQ1AZP2</accession>
<keyword evidence="2" id="KW-1185">Reference proteome</keyword>
<sequence>MLSSSWFLARQEDVVCMAITVEGVIIQHPWRQAGQRRQQESRSTVRGLVDVNLKIHYGGERRMNGVLTCSLYRGASSNPGVVDSLRRANSQTEVLLFLAAVFENVVVDLDAEQARPASIAIPDLLDDSILLNSVSDLHLFLLDVAGNLVDAAGANIEARDQHAPIITTLQVLLVKAESIYFFYCVVGPGRTAAFASEVPAVAEDADEAGRRW</sequence>
<dbReference type="Proteomes" id="UP000465266">
    <property type="component" value="Unassembled WGS sequence"/>
</dbReference>
<proteinExistence type="predicted"/>
<evidence type="ECO:0000313" key="2">
    <source>
        <dbReference type="Proteomes" id="UP000465266"/>
    </source>
</evidence>
<organism evidence="1 2">
    <name type="scientific">Aspergillus udagawae</name>
    <dbReference type="NCBI Taxonomy" id="91492"/>
    <lineage>
        <taxon>Eukaryota</taxon>
        <taxon>Fungi</taxon>
        <taxon>Dikarya</taxon>
        <taxon>Ascomycota</taxon>
        <taxon>Pezizomycotina</taxon>
        <taxon>Eurotiomycetes</taxon>
        <taxon>Eurotiomycetidae</taxon>
        <taxon>Eurotiales</taxon>
        <taxon>Aspergillaceae</taxon>
        <taxon>Aspergillus</taxon>
        <taxon>Aspergillus subgen. Fumigati</taxon>
    </lineage>
</organism>
<reference evidence="1 2" key="1">
    <citation type="submission" date="2020-01" db="EMBL/GenBank/DDBJ databases">
        <title>Draft genome sequence of Aspergillus udagawae IFM 53868.</title>
        <authorList>
            <person name="Takahashi H."/>
            <person name="Yaguchi T."/>
        </authorList>
    </citation>
    <scope>NUCLEOTIDE SEQUENCE [LARGE SCALE GENOMIC DNA]</scope>
    <source>
        <strain evidence="1 2">IFM 53868</strain>
    </source>
</reference>